<feature type="chain" id="PRO_5009264283" description="HEAT repeat-containing protein" evidence="2">
    <location>
        <begin position="25"/>
        <end position="157"/>
    </location>
</feature>
<gene>
    <name evidence="3" type="ORF">SAMN05216421_2546</name>
</gene>
<evidence type="ECO:0000256" key="1">
    <source>
        <dbReference type="SAM" id="MobiDB-lite"/>
    </source>
</evidence>
<feature type="signal peptide" evidence="2">
    <location>
        <begin position="1"/>
        <end position="24"/>
    </location>
</feature>
<keyword evidence="2" id="KW-0732">Signal</keyword>
<feature type="region of interest" description="Disordered" evidence="1">
    <location>
        <begin position="121"/>
        <end position="157"/>
    </location>
</feature>
<protein>
    <recommendedName>
        <fullName evidence="5">HEAT repeat-containing protein</fullName>
    </recommendedName>
</protein>
<reference evidence="4" key="1">
    <citation type="submission" date="2016-10" db="EMBL/GenBank/DDBJ databases">
        <authorList>
            <person name="Varghese N."/>
            <person name="Submissions S."/>
        </authorList>
    </citation>
    <scope>NUCLEOTIDE SEQUENCE [LARGE SCALE GENOMIC DNA]</scope>
    <source>
        <strain evidence="4">NRRL B-51270</strain>
    </source>
</reference>
<name>A0A1H1WBW6_9GAMM</name>
<keyword evidence="4" id="KW-1185">Reference proteome</keyword>
<dbReference type="RefSeq" id="WP_093395330.1">
    <property type="nucleotide sequence ID" value="NZ_LT629736.1"/>
</dbReference>
<dbReference type="EMBL" id="LT629736">
    <property type="protein sequence ID" value="SDS94808.1"/>
    <property type="molecule type" value="Genomic_DNA"/>
</dbReference>
<feature type="compositionally biased region" description="Gly residues" evidence="1">
    <location>
        <begin position="142"/>
        <end position="157"/>
    </location>
</feature>
<evidence type="ECO:0000313" key="4">
    <source>
        <dbReference type="Proteomes" id="UP000243207"/>
    </source>
</evidence>
<accession>A0A1H1WBW6</accession>
<sequence>MRRTLIASSISLALAAFSVTSVQAASSDAGNCQASIEQQMGAATDEAAVSLAVRQQITECTQPAPDVVTRAIQSRPDQAVVIVRAAVEAAPDQLHAIVEAAIAAAPDQAELIVSAVTDAMPTAAGSTGDSPTPRKPDSLPSGGSGGGAGGGTTASSS</sequence>
<dbReference type="Proteomes" id="UP000243207">
    <property type="component" value="Chromosome I"/>
</dbReference>
<evidence type="ECO:0000313" key="3">
    <source>
        <dbReference type="EMBL" id="SDS94808.1"/>
    </source>
</evidence>
<evidence type="ECO:0000256" key="2">
    <source>
        <dbReference type="SAM" id="SignalP"/>
    </source>
</evidence>
<dbReference type="AlphaFoldDB" id="A0A1H1WBW6"/>
<proteinExistence type="predicted"/>
<dbReference type="STRING" id="487184.SAMN05216421_2546"/>
<organism evidence="3 4">
    <name type="scientific">Halopseudomonas xinjiangensis</name>
    <dbReference type="NCBI Taxonomy" id="487184"/>
    <lineage>
        <taxon>Bacteria</taxon>
        <taxon>Pseudomonadati</taxon>
        <taxon>Pseudomonadota</taxon>
        <taxon>Gammaproteobacteria</taxon>
        <taxon>Pseudomonadales</taxon>
        <taxon>Pseudomonadaceae</taxon>
        <taxon>Halopseudomonas</taxon>
    </lineage>
</organism>
<evidence type="ECO:0008006" key="5">
    <source>
        <dbReference type="Google" id="ProtNLM"/>
    </source>
</evidence>